<name>A0A0N1EZK6_9HYPH</name>
<dbReference type="InterPro" id="IPR044032">
    <property type="entry name" value="TssC1_C"/>
</dbReference>
<dbReference type="NCBIfam" id="TIGR03355">
    <property type="entry name" value="VI_chp_2"/>
    <property type="match status" value="1"/>
</dbReference>
<dbReference type="PANTHER" id="PTHR35565">
    <property type="entry name" value="CYTOPLASMIC PROTEIN-RELATED"/>
    <property type="match status" value="1"/>
</dbReference>
<comment type="caution">
    <text evidence="3">The sequence shown here is derived from an EMBL/GenBank/DDBJ whole genome shotgun (WGS) entry which is preliminary data.</text>
</comment>
<accession>A0A0N1EZK6</accession>
<evidence type="ECO:0000259" key="2">
    <source>
        <dbReference type="Pfam" id="PF18945"/>
    </source>
</evidence>
<dbReference type="InterPro" id="IPR010269">
    <property type="entry name" value="T6SS_TssC-like"/>
</dbReference>
<organism evidence="3 4">
    <name type="scientific">Bosea vaviloviae</name>
    <dbReference type="NCBI Taxonomy" id="1526658"/>
    <lineage>
        <taxon>Bacteria</taxon>
        <taxon>Pseudomonadati</taxon>
        <taxon>Pseudomonadota</taxon>
        <taxon>Alphaproteobacteria</taxon>
        <taxon>Hyphomicrobiales</taxon>
        <taxon>Boseaceae</taxon>
        <taxon>Bosea</taxon>
    </lineage>
</organism>
<sequence length="501" mass="55811">MAAEAQTQQPGGAVAETRDLDEFAAVLKGSFKPKTERAATEVEAGIATLVNQALADSTLIKNDVLDTIEEMIARLDAKLTEQMNEVLHAPAFQQIESAWRGLNYLVFNSETDAQLKIKVMNVSKNELYRNLKTYPGARWDQSPLFKQVYEQEFGQLGGQPFGCLIGDYHFSHVATDVQLLRDLSKVAAAAHAPFFAGAEPTLMSMDSWTELSNPRDLSKVFDTPDYAAWKGLRDAADSRYVGLCLPRVLSRVPYGAKSEPVEEFAFEEDTDGHKGENYAWMNAAYAMAVNINRAYKEYGWCTRIRGVQSGGEVLNLPTHTFPTDDGGVDLKCPTEIAISDRREAELAKAGLIPLIHRKNTDKAAFIGAQSLYKPKAFSGPDGVAATASDNLSSRLPYMFAVSRFAHYLKCMVRDKVGSYKEKEPLRRWLQEWITDYVDGDPVNSSEDTKARRPLSDARIDVFEDEENPGYYSAKFYLRPHFQLEGMDIGLSLVSRLPAPKT</sequence>
<keyword evidence="4" id="KW-1185">Reference proteome</keyword>
<dbReference type="Pfam" id="PF18945">
    <property type="entry name" value="VipB_2"/>
    <property type="match status" value="1"/>
</dbReference>
<dbReference type="EMBL" id="LGSZ01000078">
    <property type="protein sequence ID" value="KPH75586.1"/>
    <property type="molecule type" value="Genomic_DNA"/>
</dbReference>
<evidence type="ECO:0000313" key="4">
    <source>
        <dbReference type="Proteomes" id="UP000037822"/>
    </source>
</evidence>
<dbReference type="Pfam" id="PF05943">
    <property type="entry name" value="VipB"/>
    <property type="match status" value="1"/>
</dbReference>
<dbReference type="PANTHER" id="PTHR35565:SF3">
    <property type="entry name" value="TYPE VI SECRETION SYSTEM SHEATH PROTEIN TSSC1"/>
    <property type="match status" value="1"/>
</dbReference>
<protein>
    <submittedName>
        <fullName evidence="3">EvpB family type VI secretion protein</fullName>
    </submittedName>
</protein>
<proteinExistence type="predicted"/>
<feature type="domain" description="TssC1 N-terminal" evidence="1">
    <location>
        <begin position="69"/>
        <end position="371"/>
    </location>
</feature>
<dbReference type="AlphaFoldDB" id="A0A0N1EZK6"/>
<reference evidence="3 4" key="1">
    <citation type="submission" date="2015-07" db="EMBL/GenBank/DDBJ databases">
        <title>Whole genome sequencing of Bosea vaviloviae isolated from cave pool.</title>
        <authorList>
            <person name="Tan N.E.H."/>
            <person name="Lee Y.P."/>
            <person name="Gan H.M."/>
            <person name="Barton H."/>
            <person name="Savka M.A."/>
        </authorList>
    </citation>
    <scope>NUCLEOTIDE SEQUENCE [LARGE SCALE GENOMIC DNA]</scope>
    <source>
        <strain evidence="3 4">SD260</strain>
    </source>
</reference>
<feature type="domain" description="TssC1 C-terminal" evidence="2">
    <location>
        <begin position="385"/>
        <end position="496"/>
    </location>
</feature>
<gene>
    <name evidence="3" type="ORF">AE618_24850</name>
</gene>
<evidence type="ECO:0000313" key="3">
    <source>
        <dbReference type="EMBL" id="KPH75586.1"/>
    </source>
</evidence>
<evidence type="ECO:0000259" key="1">
    <source>
        <dbReference type="Pfam" id="PF05943"/>
    </source>
</evidence>
<dbReference type="Proteomes" id="UP000037822">
    <property type="component" value="Unassembled WGS sequence"/>
</dbReference>
<dbReference type="RefSeq" id="WP_054211731.1">
    <property type="nucleotide sequence ID" value="NZ_LGSZ01000078.1"/>
</dbReference>
<dbReference type="InterPro" id="IPR044031">
    <property type="entry name" value="TssC1_N"/>
</dbReference>
<dbReference type="OrthoDB" id="9764000at2"/>
<dbReference type="PATRIC" id="fig|1526658.3.peg.996"/>